<dbReference type="EMBL" id="JANUBL010000011">
    <property type="protein sequence ID" value="MCS4122849.1"/>
    <property type="molecule type" value="Genomic_DNA"/>
</dbReference>
<protein>
    <submittedName>
        <fullName evidence="1">Uncharacterized protein</fullName>
    </submittedName>
</protein>
<reference evidence="1" key="1">
    <citation type="submission" date="2022-08" db="EMBL/GenBank/DDBJ databases">
        <title>Genomic Encyclopedia of Type Strains, Phase V (KMG-V): Genome sequencing to study the core and pangenomes of soil and plant-associated prokaryotes.</title>
        <authorList>
            <person name="Whitman W."/>
        </authorList>
    </citation>
    <scope>NUCLEOTIDE SEQUENCE</scope>
    <source>
        <strain evidence="1">SP3026</strain>
    </source>
</reference>
<name>A0A9X2V7V7_9BACT</name>
<dbReference type="Proteomes" id="UP001155144">
    <property type="component" value="Unassembled WGS sequence"/>
</dbReference>
<proteinExistence type="predicted"/>
<accession>A0A9X2V7V7</accession>
<evidence type="ECO:0000313" key="2">
    <source>
        <dbReference type="Proteomes" id="UP001155144"/>
    </source>
</evidence>
<evidence type="ECO:0000313" key="1">
    <source>
        <dbReference type="EMBL" id="MCS4122849.1"/>
    </source>
</evidence>
<gene>
    <name evidence="1" type="ORF">GGP45_003217</name>
</gene>
<comment type="caution">
    <text evidence="1">The sequence shown here is derived from an EMBL/GenBank/DDBJ whole genome shotgun (WGS) entry which is preliminary data.</text>
</comment>
<organism evidence="1 2">
    <name type="scientific">Salinibacter ruber</name>
    <dbReference type="NCBI Taxonomy" id="146919"/>
    <lineage>
        <taxon>Bacteria</taxon>
        <taxon>Pseudomonadati</taxon>
        <taxon>Rhodothermota</taxon>
        <taxon>Rhodothermia</taxon>
        <taxon>Rhodothermales</taxon>
        <taxon>Salinibacteraceae</taxon>
        <taxon>Salinibacter</taxon>
    </lineage>
</organism>
<sequence length="99" mass="11352">MLDDQCLSISQPNVFQNLLHYLHSLLRSRLILDRPANTQMVDGLLHALGHRGRILHFLRDCHRPSVFERILVPNSAQPILILLFFLPCRTGEILGESTE</sequence>
<dbReference type="AlphaFoldDB" id="A0A9X2V7V7"/>